<reference evidence="2" key="1">
    <citation type="journal article" date="2020" name="Fungal Divers.">
        <title>Resolving the Mortierellaceae phylogeny through synthesis of multi-gene phylogenetics and phylogenomics.</title>
        <authorList>
            <person name="Vandepol N."/>
            <person name="Liber J."/>
            <person name="Desiro A."/>
            <person name="Na H."/>
            <person name="Kennedy M."/>
            <person name="Barry K."/>
            <person name="Grigoriev I.V."/>
            <person name="Miller A.N."/>
            <person name="O'Donnell K."/>
            <person name="Stajich J.E."/>
            <person name="Bonito G."/>
        </authorList>
    </citation>
    <scope>NUCLEOTIDE SEQUENCE</scope>
    <source>
        <strain evidence="2">NRRL 2769</strain>
    </source>
</reference>
<dbReference type="EMBL" id="JAAAID010001555">
    <property type="protein sequence ID" value="KAG0009558.1"/>
    <property type="molecule type" value="Genomic_DNA"/>
</dbReference>
<feature type="compositionally biased region" description="Acidic residues" evidence="1">
    <location>
        <begin position="116"/>
        <end position="127"/>
    </location>
</feature>
<protein>
    <submittedName>
        <fullName evidence="2">Uncharacterized protein</fullName>
    </submittedName>
</protein>
<keyword evidence="3" id="KW-1185">Reference proteome</keyword>
<name>A0A9P6MQK3_9FUNG</name>
<organism evidence="2 3">
    <name type="scientific">Entomortierella chlamydospora</name>
    <dbReference type="NCBI Taxonomy" id="101097"/>
    <lineage>
        <taxon>Eukaryota</taxon>
        <taxon>Fungi</taxon>
        <taxon>Fungi incertae sedis</taxon>
        <taxon>Mucoromycota</taxon>
        <taxon>Mortierellomycotina</taxon>
        <taxon>Mortierellomycetes</taxon>
        <taxon>Mortierellales</taxon>
        <taxon>Mortierellaceae</taxon>
        <taxon>Entomortierella</taxon>
    </lineage>
</organism>
<evidence type="ECO:0000313" key="3">
    <source>
        <dbReference type="Proteomes" id="UP000703661"/>
    </source>
</evidence>
<gene>
    <name evidence="2" type="ORF">BGZ80_002268</name>
</gene>
<comment type="caution">
    <text evidence="2">The sequence shown here is derived from an EMBL/GenBank/DDBJ whole genome shotgun (WGS) entry which is preliminary data.</text>
</comment>
<proteinExistence type="predicted"/>
<sequence length="379" mass="43959">MKGPTSPFEIPLIVDLISRDLSKKDIVNCILVNSDFHTQFKGHHWHEVKISADKQRYRNKGFSLEYQKAVLENGHLIRKLSIRGELFRNHLKLDWNVAWEVDADEEDDHDNGDNEGYLEGEEDEKDEDKDTGNDDEKPPSNDFEWQEKYSHLKSVDMVVKLSGCEDTTLFPFLQRCPALEEVKIVQASYSIFKETFSIESTTITSGLIAWRDIQDENDGPNWACLELEDLEIRFLDVRNRNYGQNEEMNTIAGINRAYKQIGRLSRLQRLRLGWHPNQPTSHQAKLDMSITSGLRQMEGLKELRELDITYINEVNIGQDEVEFMVESWPKLRRIKGLLELNLSKFPAEDENIVTSNTELGECPACIQWLLQQKQFISIT</sequence>
<evidence type="ECO:0000313" key="2">
    <source>
        <dbReference type="EMBL" id="KAG0009558.1"/>
    </source>
</evidence>
<dbReference type="Gene3D" id="3.80.10.10">
    <property type="entry name" value="Ribonuclease Inhibitor"/>
    <property type="match status" value="1"/>
</dbReference>
<feature type="compositionally biased region" description="Basic and acidic residues" evidence="1">
    <location>
        <begin position="128"/>
        <end position="144"/>
    </location>
</feature>
<dbReference type="AlphaFoldDB" id="A0A9P6MQK3"/>
<accession>A0A9P6MQK3</accession>
<dbReference type="InterPro" id="IPR032675">
    <property type="entry name" value="LRR_dom_sf"/>
</dbReference>
<feature type="region of interest" description="Disordered" evidence="1">
    <location>
        <begin position="104"/>
        <end position="144"/>
    </location>
</feature>
<dbReference type="Proteomes" id="UP000703661">
    <property type="component" value="Unassembled WGS sequence"/>
</dbReference>
<evidence type="ECO:0000256" key="1">
    <source>
        <dbReference type="SAM" id="MobiDB-lite"/>
    </source>
</evidence>